<comment type="subcellular location">
    <subcellularLocation>
        <location evidence="1">Periplasm</location>
    </subcellularLocation>
</comment>
<gene>
    <name evidence="6" type="ORF">HMPREF0551_1690</name>
</gene>
<dbReference type="Proteomes" id="UP000011021">
    <property type="component" value="Unassembled WGS sequence"/>
</dbReference>
<dbReference type="SUPFAM" id="SSF53850">
    <property type="entry name" value="Periplasmic binding protein-like II"/>
    <property type="match status" value="1"/>
</dbReference>
<dbReference type="CDD" id="cd14750">
    <property type="entry name" value="PBP2_TMBP"/>
    <property type="match status" value="1"/>
</dbReference>
<dbReference type="GO" id="GO:0042597">
    <property type="term" value="C:periplasmic space"/>
    <property type="evidence" value="ECO:0007669"/>
    <property type="project" value="UniProtKB-SubCell"/>
</dbReference>
<evidence type="ECO:0000256" key="5">
    <source>
        <dbReference type="SAM" id="SignalP"/>
    </source>
</evidence>
<evidence type="ECO:0000256" key="2">
    <source>
        <dbReference type="ARBA" id="ARBA00008520"/>
    </source>
</evidence>
<keyword evidence="4 5" id="KW-0732">Signal</keyword>
<dbReference type="EMBL" id="AEQP01000015">
    <property type="protein sequence ID" value="EFV94587.1"/>
    <property type="molecule type" value="Genomic_DNA"/>
</dbReference>
<dbReference type="PANTHER" id="PTHR43649">
    <property type="entry name" value="ARABINOSE-BINDING PROTEIN-RELATED"/>
    <property type="match status" value="1"/>
</dbReference>
<dbReference type="InterPro" id="IPR006059">
    <property type="entry name" value="SBP"/>
</dbReference>
<comment type="similarity">
    <text evidence="2">Belongs to the bacterial solute-binding protein 1 family.</text>
</comment>
<comment type="caution">
    <text evidence="6">The sequence shown here is derived from an EMBL/GenBank/DDBJ whole genome shotgun (WGS) entry which is preliminary data.</text>
</comment>
<proteinExistence type="inferred from homology"/>
<evidence type="ECO:0000256" key="3">
    <source>
        <dbReference type="ARBA" id="ARBA00022448"/>
    </source>
</evidence>
<dbReference type="STRING" id="887898.HMPREF0551_1690"/>
<evidence type="ECO:0000256" key="4">
    <source>
        <dbReference type="ARBA" id="ARBA00022729"/>
    </source>
</evidence>
<dbReference type="InterPro" id="IPR050490">
    <property type="entry name" value="Bact_solute-bd_prot1"/>
</dbReference>
<dbReference type="Pfam" id="PF01547">
    <property type="entry name" value="SBP_bac_1"/>
    <property type="match status" value="1"/>
</dbReference>
<feature type="signal peptide" evidence="5">
    <location>
        <begin position="1"/>
        <end position="26"/>
    </location>
</feature>
<dbReference type="AlphaFoldDB" id="E7RYC6"/>
<dbReference type="Gene3D" id="3.40.190.10">
    <property type="entry name" value="Periplasmic binding protein-like II"/>
    <property type="match status" value="2"/>
</dbReference>
<dbReference type="PANTHER" id="PTHR43649:SF34">
    <property type="entry name" value="ABC TRANSPORTER PERIPLASMIC-BINDING PROTEIN YCJN-RELATED"/>
    <property type="match status" value="1"/>
</dbReference>
<sequence>MTMTRRFTHTLLAGALLATGAGFAQAETTLTIACGSVGQDYDSCKHASDQWARKTGNQVRLLSVPVSSTETLGLYQKMFAAGSSDVDVVMVDVVWPGIIGQHLLDLTPYAKDEVKKHFPAIIANNTVQGRLVAMPWFTAVGLLYYRKDLLEKYELSTPTTWDEFAKAAATIQEGERKAGREDFQGFVWQGRPDEGLTCDALEWVHSQGGGTIVNEAGEITIDNEKAAHALDRAAGWVGTLSPQGVLGQGEEDARNLFQNGKAAFMRNWPYAWALVQGANSRVKDKVGVAPLPAGENGSTATLGGWQLAVSKYTKHPEEAADLVMYLTSEKVQKRRAIEGAYNPTYPALYKDKEVLAANPFFGTLYDVLPNAVSRPSSITGPKYDAVSQAFWSTVHDVLNGRAKGAEAVKKLQERLGEVKKEQWQERAEP</sequence>
<evidence type="ECO:0000313" key="7">
    <source>
        <dbReference type="Proteomes" id="UP000011021"/>
    </source>
</evidence>
<organism evidence="6 7">
    <name type="scientific">Lautropia mirabilis ATCC 51599</name>
    <dbReference type="NCBI Taxonomy" id="887898"/>
    <lineage>
        <taxon>Bacteria</taxon>
        <taxon>Pseudomonadati</taxon>
        <taxon>Pseudomonadota</taxon>
        <taxon>Betaproteobacteria</taxon>
        <taxon>Burkholderiales</taxon>
        <taxon>Burkholderiaceae</taxon>
        <taxon>Lautropia</taxon>
    </lineage>
</organism>
<reference evidence="6 7" key="1">
    <citation type="submission" date="2010-12" db="EMBL/GenBank/DDBJ databases">
        <authorList>
            <person name="Muzny D."/>
            <person name="Qin X."/>
            <person name="Deng J."/>
            <person name="Jiang H."/>
            <person name="Liu Y."/>
            <person name="Qu J."/>
            <person name="Song X.-Z."/>
            <person name="Zhang L."/>
            <person name="Thornton R."/>
            <person name="Coyle M."/>
            <person name="Francisco L."/>
            <person name="Jackson L."/>
            <person name="Javaid M."/>
            <person name="Korchina V."/>
            <person name="Kovar C."/>
            <person name="Mata R."/>
            <person name="Mathew T."/>
            <person name="Ngo R."/>
            <person name="Nguyen L."/>
            <person name="Nguyen N."/>
            <person name="Okwuonu G."/>
            <person name="Ongeri F."/>
            <person name="Pham C."/>
            <person name="Simmons D."/>
            <person name="Wilczek-Boney K."/>
            <person name="Hale W."/>
            <person name="Jakkamsetti A."/>
            <person name="Pham P."/>
            <person name="Ruth R."/>
            <person name="San Lucas F."/>
            <person name="Warren J."/>
            <person name="Zhang J."/>
            <person name="Zhao Z."/>
            <person name="Zhou C."/>
            <person name="Zhu D."/>
            <person name="Lee S."/>
            <person name="Bess C."/>
            <person name="Blankenburg K."/>
            <person name="Forbes L."/>
            <person name="Fu Q."/>
            <person name="Gubbala S."/>
            <person name="Hirani K."/>
            <person name="Jayaseelan J.C."/>
            <person name="Lara F."/>
            <person name="Munidasa M."/>
            <person name="Palculict T."/>
            <person name="Patil S."/>
            <person name="Pu L.-L."/>
            <person name="Saada N."/>
            <person name="Tang L."/>
            <person name="Weissenberger G."/>
            <person name="Zhu Y."/>
            <person name="Hemphill L."/>
            <person name="Shang Y."/>
            <person name="Youmans B."/>
            <person name="Ayvaz T."/>
            <person name="Ross M."/>
            <person name="Santibanez J."/>
            <person name="Aqrawi P."/>
            <person name="Gross S."/>
            <person name="Joshi V."/>
            <person name="Fowler G."/>
            <person name="Nazareth L."/>
            <person name="Reid J."/>
            <person name="Worley K."/>
            <person name="Petrosino J."/>
            <person name="Highlander S."/>
            <person name="Gibbs R."/>
        </authorList>
    </citation>
    <scope>NUCLEOTIDE SEQUENCE [LARGE SCALE GENOMIC DNA]</scope>
    <source>
        <strain evidence="6 7">ATCC 51599</strain>
    </source>
</reference>
<name>E7RYC6_9BURK</name>
<protein>
    <submittedName>
        <fullName evidence="6">ABC transporter, solute-binding protein</fullName>
    </submittedName>
</protein>
<dbReference type="HOGENOM" id="CLU_031285_9_1_4"/>
<keyword evidence="3" id="KW-0813">Transport</keyword>
<accession>E7RYC6</accession>
<feature type="chain" id="PRO_5003221682" evidence="5">
    <location>
        <begin position="27"/>
        <end position="429"/>
    </location>
</feature>
<keyword evidence="7" id="KW-1185">Reference proteome</keyword>
<evidence type="ECO:0000313" key="6">
    <source>
        <dbReference type="EMBL" id="EFV94587.1"/>
    </source>
</evidence>
<evidence type="ECO:0000256" key="1">
    <source>
        <dbReference type="ARBA" id="ARBA00004418"/>
    </source>
</evidence>
<dbReference type="eggNOG" id="COG1653">
    <property type="taxonomic scope" value="Bacteria"/>
</dbReference>